<evidence type="ECO:0000313" key="8">
    <source>
        <dbReference type="Proteomes" id="UP000248918"/>
    </source>
</evidence>
<evidence type="ECO:0000256" key="5">
    <source>
        <dbReference type="PROSITE-ProRule" id="PRU00533"/>
    </source>
</evidence>
<comment type="caution">
    <text evidence="7">The sequence shown here is derived from an EMBL/GenBank/DDBJ whole genome shotgun (WGS) entry which is preliminary data.</text>
</comment>
<reference evidence="7 8" key="1">
    <citation type="submission" date="2018-06" db="EMBL/GenBank/DDBJ databases">
        <title>Genomic Encyclopedia of Type Strains, Phase III (KMG-III): the genomes of soil and plant-associated and newly described type strains.</title>
        <authorList>
            <person name="Whitman W."/>
        </authorList>
    </citation>
    <scope>NUCLEOTIDE SEQUENCE [LARGE SCALE GENOMIC DNA]</scope>
    <source>
        <strain evidence="7 8">LMG 23644</strain>
    </source>
</reference>
<dbReference type="GO" id="GO:0007165">
    <property type="term" value="P:signal transduction"/>
    <property type="evidence" value="ECO:0007669"/>
    <property type="project" value="TreeGrafter"/>
</dbReference>
<dbReference type="RefSeq" id="WP_167444624.1">
    <property type="nucleotide sequence ID" value="NZ_CADFFP010000027.1"/>
</dbReference>
<evidence type="ECO:0000313" key="7">
    <source>
        <dbReference type="EMBL" id="RAS22070.1"/>
    </source>
</evidence>
<protein>
    <recommendedName>
        <fullName evidence="6">Acyl-homoserine-lactone synthase</fullName>
        <ecNumber evidence="6">2.3.1.184</ecNumber>
    </recommendedName>
    <alternativeName>
        <fullName evidence="6">Autoinducer synthesis protein</fullName>
    </alternativeName>
</protein>
<comment type="catalytic activity">
    <reaction evidence="6">
        <text>a fatty acyl-[ACP] + S-adenosyl-L-methionine = an N-acyl-L-homoserine lactone + S-methyl-5'-thioadenosine + holo-[ACP] + H(+)</text>
        <dbReference type="Rhea" id="RHEA:10096"/>
        <dbReference type="Rhea" id="RHEA-COMP:9685"/>
        <dbReference type="Rhea" id="RHEA-COMP:14125"/>
        <dbReference type="ChEBI" id="CHEBI:15378"/>
        <dbReference type="ChEBI" id="CHEBI:17509"/>
        <dbReference type="ChEBI" id="CHEBI:55474"/>
        <dbReference type="ChEBI" id="CHEBI:59789"/>
        <dbReference type="ChEBI" id="CHEBI:64479"/>
        <dbReference type="ChEBI" id="CHEBI:138651"/>
        <dbReference type="EC" id="2.3.1.184"/>
    </reaction>
</comment>
<dbReference type="InterPro" id="IPR001690">
    <property type="entry name" value="Autoind_synthase"/>
</dbReference>
<dbReference type="PRINTS" id="PR01549">
    <property type="entry name" value="AUTOINDCRSYN"/>
</dbReference>
<comment type="similarity">
    <text evidence="5 6">Belongs to the autoinducer synthase family.</text>
</comment>
<dbReference type="PANTHER" id="PTHR39322">
    <property type="entry name" value="ACYL-HOMOSERINE-LACTONE SYNTHASE"/>
    <property type="match status" value="1"/>
</dbReference>
<dbReference type="PROSITE" id="PS51187">
    <property type="entry name" value="AUTOINDUCER_SYNTH_2"/>
    <property type="match status" value="1"/>
</dbReference>
<dbReference type="EMBL" id="QLTK01000025">
    <property type="protein sequence ID" value="RAS22070.1"/>
    <property type="molecule type" value="Genomic_DNA"/>
</dbReference>
<evidence type="ECO:0000256" key="1">
    <source>
        <dbReference type="ARBA" id="ARBA00022654"/>
    </source>
</evidence>
<proteinExistence type="inferred from homology"/>
<dbReference type="InterPro" id="IPR016181">
    <property type="entry name" value="Acyl_CoA_acyltransferase"/>
</dbReference>
<dbReference type="Proteomes" id="UP000248918">
    <property type="component" value="Unassembled WGS sequence"/>
</dbReference>
<dbReference type="AlphaFoldDB" id="A0A329BJT0"/>
<keyword evidence="1 5" id="KW-0673">Quorum sensing</keyword>
<dbReference type="GO" id="GO:0009372">
    <property type="term" value="P:quorum sensing"/>
    <property type="evidence" value="ECO:0007669"/>
    <property type="project" value="UniProtKB-UniRule"/>
</dbReference>
<dbReference type="Pfam" id="PF00765">
    <property type="entry name" value="Autoind_synth"/>
    <property type="match status" value="1"/>
</dbReference>
<evidence type="ECO:0000256" key="4">
    <source>
        <dbReference type="ARBA" id="ARBA00022929"/>
    </source>
</evidence>
<accession>A0A329BJT0</accession>
<name>A0A329BJT0_9BURK</name>
<evidence type="ECO:0000256" key="2">
    <source>
        <dbReference type="ARBA" id="ARBA00022679"/>
    </source>
</evidence>
<keyword evidence="4 5" id="KW-0071">Autoinducer synthesis</keyword>
<gene>
    <name evidence="7" type="ORF">BX591_12512</name>
</gene>
<dbReference type="PANTHER" id="PTHR39322:SF1">
    <property type="entry name" value="ISOVALERYL-HOMOSERINE LACTONE SYNTHASE"/>
    <property type="match status" value="1"/>
</dbReference>
<keyword evidence="3 6" id="KW-0949">S-adenosyl-L-methionine</keyword>
<evidence type="ECO:0000256" key="6">
    <source>
        <dbReference type="RuleBase" id="RU361135"/>
    </source>
</evidence>
<dbReference type="GO" id="GO:0061579">
    <property type="term" value="F:N-acyl homoserine lactone synthase activity"/>
    <property type="evidence" value="ECO:0007669"/>
    <property type="project" value="UniProtKB-UniRule"/>
</dbReference>
<evidence type="ECO:0000256" key="3">
    <source>
        <dbReference type="ARBA" id="ARBA00022691"/>
    </source>
</evidence>
<dbReference type="Gene3D" id="3.40.630.30">
    <property type="match status" value="1"/>
</dbReference>
<dbReference type="SUPFAM" id="SSF55729">
    <property type="entry name" value="Acyl-CoA N-acyltransferases (Nat)"/>
    <property type="match status" value="1"/>
</dbReference>
<keyword evidence="2 6" id="KW-0808">Transferase</keyword>
<organism evidence="7 8">
    <name type="scientific">Paraburkholderia bryophila</name>
    <dbReference type="NCBI Taxonomy" id="420952"/>
    <lineage>
        <taxon>Bacteria</taxon>
        <taxon>Pseudomonadati</taxon>
        <taxon>Pseudomonadota</taxon>
        <taxon>Betaproteobacteria</taxon>
        <taxon>Burkholderiales</taxon>
        <taxon>Burkholderiaceae</taxon>
        <taxon>Paraburkholderia</taxon>
    </lineage>
</organism>
<sequence>MQEIAIVTMNNLSPHARRQLGRYRYTVFVEHMKWDLPTAGNPAAEEWDEFDRHDTTHVIGYTETGRICAYVRLLPTTGPYLLADVFPGLVSTPLTGDPRVWEMSRFTTFHDDMAIDRQRMRQLLQIVFQYSICLGIQRLIGVAPVSMVRIYRRLGLVLRAMGPVDPARRDSVAAFSLGVDRAGLKLLSDLSA</sequence>
<dbReference type="EC" id="2.3.1.184" evidence="6"/>